<comment type="caution">
    <text evidence="2">The sequence shown here is derived from an EMBL/GenBank/DDBJ whole genome shotgun (WGS) entry which is preliminary data.</text>
</comment>
<dbReference type="Proteomes" id="UP000256486">
    <property type="component" value="Unassembled WGS sequence"/>
</dbReference>
<dbReference type="RefSeq" id="WP_116414765.1">
    <property type="nucleotide sequence ID" value="NZ_NBWZ01000001.1"/>
</dbReference>
<organism evidence="2 3">
    <name type="scientific">Subtercola boreus</name>
    <dbReference type="NCBI Taxonomy" id="120213"/>
    <lineage>
        <taxon>Bacteria</taxon>
        <taxon>Bacillati</taxon>
        <taxon>Actinomycetota</taxon>
        <taxon>Actinomycetes</taxon>
        <taxon>Micrococcales</taxon>
        <taxon>Microbacteriaceae</taxon>
        <taxon>Subtercola</taxon>
    </lineage>
</organism>
<keyword evidence="3" id="KW-1185">Reference proteome</keyword>
<accession>A0A3E0VIC4</accession>
<dbReference type="AlphaFoldDB" id="A0A3E0VIC4"/>
<evidence type="ECO:0000313" key="2">
    <source>
        <dbReference type="EMBL" id="RFA09375.1"/>
    </source>
</evidence>
<reference evidence="2 3" key="1">
    <citation type="submission" date="2017-04" db="EMBL/GenBank/DDBJ databases">
        <title>Comparative genome analysis of Subtercola boreus.</title>
        <authorList>
            <person name="Cho Y.-J."/>
            <person name="Cho A."/>
            <person name="Kim O.-S."/>
            <person name="Lee J.-I."/>
        </authorList>
    </citation>
    <scope>NUCLEOTIDE SEQUENCE [LARGE SCALE GENOMIC DNA]</scope>
    <source>
        <strain evidence="2 3">K300</strain>
    </source>
</reference>
<feature type="compositionally biased region" description="Basic and acidic residues" evidence="1">
    <location>
        <begin position="1"/>
        <end position="33"/>
    </location>
</feature>
<proteinExistence type="predicted"/>
<feature type="compositionally biased region" description="Acidic residues" evidence="1">
    <location>
        <begin position="78"/>
        <end position="88"/>
    </location>
</feature>
<dbReference type="OrthoDB" id="5122103at2"/>
<sequence>MTFENEDRRTRHAEKDAAKHHSDHGISERDQAALDRVSTAQSEEDTEVLQNEPIADSDGVDGDTDLADINVLPGTGGPDDDGDIEVDPAELNLSGDSIPGHPKPASHPH</sequence>
<evidence type="ECO:0000313" key="3">
    <source>
        <dbReference type="Proteomes" id="UP000256486"/>
    </source>
</evidence>
<gene>
    <name evidence="2" type="ORF">B7R54_09105</name>
</gene>
<dbReference type="EMBL" id="NBWZ01000001">
    <property type="protein sequence ID" value="RFA09375.1"/>
    <property type="molecule type" value="Genomic_DNA"/>
</dbReference>
<evidence type="ECO:0000256" key="1">
    <source>
        <dbReference type="SAM" id="MobiDB-lite"/>
    </source>
</evidence>
<feature type="region of interest" description="Disordered" evidence="1">
    <location>
        <begin position="1"/>
        <end position="109"/>
    </location>
</feature>
<name>A0A3E0VIC4_9MICO</name>
<protein>
    <submittedName>
        <fullName evidence="2">Uncharacterized protein</fullName>
    </submittedName>
</protein>